<sequence length="180" mass="20417">MERRKHKVSTDDDELAVVKAAAWAWYQHGSGSEGKSVREFDLTKTHRAAGPSRYKLEAMMSINLSPSNSSNHNSLLDSYEVGRISKHLQYLIESTSDKYYGESHAIYQEHRKDKSSLENRKKKKKKKKKNSKIWNGFLFRQSAICGSKGDVVEGRVLVGSQPQRPQPHNGLVVGLEKCRS</sequence>
<feature type="compositionally biased region" description="Basic and acidic residues" evidence="1">
    <location>
        <begin position="110"/>
        <end position="119"/>
    </location>
</feature>
<dbReference type="OrthoDB" id="1880786at2759"/>
<gene>
    <name evidence="2" type="ORF">NE237_019924</name>
</gene>
<proteinExistence type="predicted"/>
<evidence type="ECO:0000313" key="2">
    <source>
        <dbReference type="EMBL" id="KAJ4960014.1"/>
    </source>
</evidence>
<evidence type="ECO:0000256" key="1">
    <source>
        <dbReference type="SAM" id="MobiDB-lite"/>
    </source>
</evidence>
<dbReference type="AlphaFoldDB" id="A0A9Q0H6B0"/>
<comment type="caution">
    <text evidence="2">The sequence shown here is derived from an EMBL/GenBank/DDBJ whole genome shotgun (WGS) entry which is preliminary data.</text>
</comment>
<feature type="compositionally biased region" description="Basic residues" evidence="1">
    <location>
        <begin position="120"/>
        <end position="129"/>
    </location>
</feature>
<protein>
    <submittedName>
        <fullName evidence="2">Uncharacterized protein</fullName>
    </submittedName>
</protein>
<dbReference type="Proteomes" id="UP001141806">
    <property type="component" value="Unassembled WGS sequence"/>
</dbReference>
<name>A0A9Q0H6B0_9MAGN</name>
<dbReference type="PANTHER" id="PTHR34665">
    <property type="entry name" value="DUF3741 DOMAIN-CONTAINING PROTEIN"/>
    <property type="match status" value="1"/>
</dbReference>
<feature type="region of interest" description="Disordered" evidence="1">
    <location>
        <begin position="110"/>
        <end position="129"/>
    </location>
</feature>
<reference evidence="2" key="1">
    <citation type="journal article" date="2023" name="Plant J.">
        <title>The genome of the king protea, Protea cynaroides.</title>
        <authorList>
            <person name="Chang J."/>
            <person name="Duong T.A."/>
            <person name="Schoeman C."/>
            <person name="Ma X."/>
            <person name="Roodt D."/>
            <person name="Barker N."/>
            <person name="Li Z."/>
            <person name="Van de Peer Y."/>
            <person name="Mizrachi E."/>
        </authorList>
    </citation>
    <scope>NUCLEOTIDE SEQUENCE</scope>
    <source>
        <tissue evidence="2">Young leaves</tissue>
    </source>
</reference>
<evidence type="ECO:0000313" key="3">
    <source>
        <dbReference type="Proteomes" id="UP001141806"/>
    </source>
</evidence>
<accession>A0A9Q0H6B0</accession>
<dbReference type="EMBL" id="JAMYWD010000009">
    <property type="protein sequence ID" value="KAJ4960014.1"/>
    <property type="molecule type" value="Genomic_DNA"/>
</dbReference>
<keyword evidence="3" id="KW-1185">Reference proteome</keyword>
<dbReference type="PANTHER" id="PTHR34665:SF4">
    <property type="entry name" value="DUF3741 DOMAIN-CONTAINING PROTEIN"/>
    <property type="match status" value="1"/>
</dbReference>
<organism evidence="2 3">
    <name type="scientific">Protea cynaroides</name>
    <dbReference type="NCBI Taxonomy" id="273540"/>
    <lineage>
        <taxon>Eukaryota</taxon>
        <taxon>Viridiplantae</taxon>
        <taxon>Streptophyta</taxon>
        <taxon>Embryophyta</taxon>
        <taxon>Tracheophyta</taxon>
        <taxon>Spermatophyta</taxon>
        <taxon>Magnoliopsida</taxon>
        <taxon>Proteales</taxon>
        <taxon>Proteaceae</taxon>
        <taxon>Protea</taxon>
    </lineage>
</organism>